<dbReference type="InterPro" id="IPR029071">
    <property type="entry name" value="Ubiquitin-like_domsf"/>
</dbReference>
<dbReference type="PROSITE" id="PS50033">
    <property type="entry name" value="UBX"/>
    <property type="match status" value="1"/>
</dbReference>
<keyword evidence="5" id="KW-1185">Reference proteome</keyword>
<reference evidence="4 5" key="1">
    <citation type="submission" date="2024-10" db="EMBL/GenBank/DDBJ databases">
        <title>Updated reference genomes for cyclostephanoid diatoms.</title>
        <authorList>
            <person name="Roberts W.R."/>
            <person name="Alverson A.J."/>
        </authorList>
    </citation>
    <scope>NUCLEOTIDE SEQUENCE [LARGE SCALE GENOMIC DNA]</scope>
    <source>
        <strain evidence="4 5">AJA276-08</strain>
    </source>
</reference>
<dbReference type="InterPro" id="IPR001012">
    <property type="entry name" value="UBX_dom"/>
</dbReference>
<organism evidence="4 5">
    <name type="scientific">Stephanodiscus triporus</name>
    <dbReference type="NCBI Taxonomy" id="2934178"/>
    <lineage>
        <taxon>Eukaryota</taxon>
        <taxon>Sar</taxon>
        <taxon>Stramenopiles</taxon>
        <taxon>Ochrophyta</taxon>
        <taxon>Bacillariophyta</taxon>
        <taxon>Coscinodiscophyceae</taxon>
        <taxon>Thalassiosirophycidae</taxon>
        <taxon>Stephanodiscales</taxon>
        <taxon>Stephanodiscaceae</taxon>
        <taxon>Stephanodiscus</taxon>
    </lineage>
</organism>
<dbReference type="Gene3D" id="3.40.30.10">
    <property type="entry name" value="Glutaredoxin"/>
    <property type="match status" value="1"/>
</dbReference>
<sequence length="520" mass="55881">MNDYTTTQRRTAGSSDAGATATSAPSSSTTSYGSSGGPSSSSSGGIHGNNDSSNNNNGGGGGGGHSSSSSSSSTASGAFVAMMLPLRVLTSLPSIAAIVLRVFLWPALRLANVAFPPGEYDGINNRAGSDRAARAFVDMFREQISIVRPTTTTIASDGGNDDDDIDRRRRREGGAEEHYVEPPCPFAPRGYDAIVADVAGRRVDSRPLLLLYLHSPLHPDGRRFVGEYLCHPRLLRLLNASSSRGEGDDDDGGGGGGGRGGGGSVVCFGTSVHSTDGQRMRDVMGVSRFPFLALLDVKSSSSGNNNGGVNNGVAMETLLRMEGPRLFAIPPEQITVYLNTAITRHADILAAEATRRMLREEESRLRAEQDAEYREALEADRTREDERRAIAERERRAREEEEEAARLRAAMEEDRIGRARSTIEMSGGEPSPGSADAARLRFALPNGKRIDRRFRGPIDTVGTMRAFLVVHFHECGIEMRNIGLSTNFPRRTYTESDDALTLEEAGLSPQAVVMVQDLDS</sequence>
<dbReference type="InterPro" id="IPR050730">
    <property type="entry name" value="UBX_domain-protein"/>
</dbReference>
<evidence type="ECO:0000313" key="4">
    <source>
        <dbReference type="EMBL" id="KAL3787213.1"/>
    </source>
</evidence>
<evidence type="ECO:0000256" key="1">
    <source>
        <dbReference type="SAM" id="Coils"/>
    </source>
</evidence>
<dbReference type="EMBL" id="JALLAZ020000791">
    <property type="protein sequence ID" value="KAL3787213.1"/>
    <property type="molecule type" value="Genomic_DNA"/>
</dbReference>
<dbReference type="Pfam" id="PF00789">
    <property type="entry name" value="UBX"/>
    <property type="match status" value="1"/>
</dbReference>
<comment type="caution">
    <text evidence="4">The sequence shown here is derived from an EMBL/GenBank/DDBJ whole genome shotgun (WGS) entry which is preliminary data.</text>
</comment>
<name>A0ABD3PGP5_9STRA</name>
<dbReference type="Proteomes" id="UP001530315">
    <property type="component" value="Unassembled WGS sequence"/>
</dbReference>
<feature type="coiled-coil region" evidence="1">
    <location>
        <begin position="348"/>
        <end position="414"/>
    </location>
</feature>
<feature type="domain" description="UBX" evidence="3">
    <location>
        <begin position="433"/>
        <end position="515"/>
    </location>
</feature>
<dbReference type="PANTHER" id="PTHR23322:SF1">
    <property type="entry name" value="FAS-ASSOCIATED FACTOR 2"/>
    <property type="match status" value="1"/>
</dbReference>
<feature type="region of interest" description="Disordered" evidence="2">
    <location>
        <begin position="1"/>
        <end position="74"/>
    </location>
</feature>
<dbReference type="PANTHER" id="PTHR23322">
    <property type="entry name" value="FAS-ASSOCIATED PROTEIN"/>
    <property type="match status" value="1"/>
</dbReference>
<dbReference type="CDD" id="cd01767">
    <property type="entry name" value="UBX"/>
    <property type="match status" value="1"/>
</dbReference>
<feature type="region of interest" description="Disordered" evidence="2">
    <location>
        <begin position="241"/>
        <end position="260"/>
    </location>
</feature>
<dbReference type="Gene3D" id="3.10.20.90">
    <property type="entry name" value="Phosphatidylinositol 3-kinase Catalytic Subunit, Chain A, domain 1"/>
    <property type="match status" value="1"/>
</dbReference>
<evidence type="ECO:0000256" key="2">
    <source>
        <dbReference type="SAM" id="MobiDB-lite"/>
    </source>
</evidence>
<dbReference type="AlphaFoldDB" id="A0ABD3PGP5"/>
<proteinExistence type="predicted"/>
<accession>A0ABD3PGP5</accession>
<evidence type="ECO:0000259" key="3">
    <source>
        <dbReference type="PROSITE" id="PS50033"/>
    </source>
</evidence>
<protein>
    <recommendedName>
        <fullName evidence="3">UBX domain-containing protein</fullName>
    </recommendedName>
</protein>
<evidence type="ECO:0000313" key="5">
    <source>
        <dbReference type="Proteomes" id="UP001530315"/>
    </source>
</evidence>
<feature type="compositionally biased region" description="Polar residues" evidence="2">
    <location>
        <begin position="1"/>
        <end position="10"/>
    </location>
</feature>
<keyword evidence="1" id="KW-0175">Coiled coil</keyword>
<dbReference type="SMART" id="SM00166">
    <property type="entry name" value="UBX"/>
    <property type="match status" value="1"/>
</dbReference>
<dbReference type="SUPFAM" id="SSF54236">
    <property type="entry name" value="Ubiquitin-like"/>
    <property type="match status" value="1"/>
</dbReference>
<gene>
    <name evidence="4" type="ORF">ACHAW5_004003</name>
</gene>
<feature type="compositionally biased region" description="Low complexity" evidence="2">
    <location>
        <begin position="11"/>
        <end position="56"/>
    </location>
</feature>